<dbReference type="InterPro" id="IPR003591">
    <property type="entry name" value="Leu-rich_rpt_typical-subtyp"/>
</dbReference>
<protein>
    <recommendedName>
        <fullName evidence="5">Leucine-rich repeat domain-containing protein</fullName>
    </recommendedName>
</protein>
<sequence>MLIKVSKRYSNFDINDFFEEKDESLTSINTLELMVKHKCEVHLNLDTLTNLKKFYIYADGECSLNLIGKAPLEILKMRGVKNCHDIHIHESSPIKILQLTECNLHAIPSWLYKLTKIETLELQRNKLTDLPIEFEWLKNLKRLNLDNNLFQDVPRVLANLCELNHLSCDANEIGQQKLRDFLQLLNS</sequence>
<evidence type="ECO:0000256" key="2">
    <source>
        <dbReference type="ARBA" id="ARBA00022737"/>
    </source>
</evidence>
<dbReference type="SMART" id="SM00369">
    <property type="entry name" value="LRR_TYP"/>
    <property type="match status" value="2"/>
</dbReference>
<name>A0ABY0ICS3_9BACT</name>
<evidence type="ECO:0000313" key="4">
    <source>
        <dbReference type="Proteomes" id="UP000443582"/>
    </source>
</evidence>
<comment type="caution">
    <text evidence="3">The sequence shown here is derived from an EMBL/GenBank/DDBJ whole genome shotgun (WGS) entry which is preliminary data.</text>
</comment>
<accession>A0ABY0ICS3</accession>
<dbReference type="PANTHER" id="PTHR48051:SF1">
    <property type="entry name" value="RAS SUPPRESSOR PROTEIN 1"/>
    <property type="match status" value="1"/>
</dbReference>
<dbReference type="RefSeq" id="WP_115362901.1">
    <property type="nucleotide sequence ID" value="NZ_QDKL01000003.1"/>
</dbReference>
<organism evidence="3 4">
    <name type="scientific">Halobacteriovorax vibrionivorans</name>
    <dbReference type="NCBI Taxonomy" id="2152716"/>
    <lineage>
        <taxon>Bacteria</taxon>
        <taxon>Pseudomonadati</taxon>
        <taxon>Bdellovibrionota</taxon>
        <taxon>Bacteriovoracia</taxon>
        <taxon>Bacteriovoracales</taxon>
        <taxon>Halobacteriovoraceae</taxon>
        <taxon>Halobacteriovorax</taxon>
    </lineage>
</organism>
<dbReference type="Gene3D" id="3.80.10.10">
    <property type="entry name" value="Ribonuclease Inhibitor"/>
    <property type="match status" value="1"/>
</dbReference>
<evidence type="ECO:0000313" key="3">
    <source>
        <dbReference type="EMBL" id="RZF20758.1"/>
    </source>
</evidence>
<evidence type="ECO:0000256" key="1">
    <source>
        <dbReference type="ARBA" id="ARBA00022614"/>
    </source>
</evidence>
<dbReference type="Pfam" id="PF13855">
    <property type="entry name" value="LRR_8"/>
    <property type="match status" value="1"/>
</dbReference>
<dbReference type="SUPFAM" id="SSF52058">
    <property type="entry name" value="L domain-like"/>
    <property type="match status" value="1"/>
</dbReference>
<dbReference type="EMBL" id="QDKL01000003">
    <property type="protein sequence ID" value="RZF20758.1"/>
    <property type="molecule type" value="Genomic_DNA"/>
</dbReference>
<dbReference type="InterPro" id="IPR001611">
    <property type="entry name" value="Leu-rich_rpt"/>
</dbReference>
<keyword evidence="2" id="KW-0677">Repeat</keyword>
<dbReference type="Proteomes" id="UP000443582">
    <property type="component" value="Unassembled WGS sequence"/>
</dbReference>
<reference evidence="4" key="1">
    <citation type="journal article" date="2019" name="Int. J. Syst. Evol. Microbiol.">
        <title>Halobacteriovorax valvorus sp. nov., a novel prokaryotic predator isolated from coastal seawater of China.</title>
        <authorList>
            <person name="Chen M.-X."/>
        </authorList>
    </citation>
    <scope>NUCLEOTIDE SEQUENCE [LARGE SCALE GENOMIC DNA]</scope>
    <source>
        <strain evidence="4">BL9</strain>
    </source>
</reference>
<keyword evidence="1" id="KW-0433">Leucine-rich repeat</keyword>
<keyword evidence="4" id="KW-1185">Reference proteome</keyword>
<dbReference type="PANTHER" id="PTHR48051">
    <property type="match status" value="1"/>
</dbReference>
<dbReference type="InterPro" id="IPR032675">
    <property type="entry name" value="LRR_dom_sf"/>
</dbReference>
<gene>
    <name evidence="3" type="ORF">DAY19_12290</name>
</gene>
<dbReference type="InterPro" id="IPR050216">
    <property type="entry name" value="LRR_domain-containing"/>
</dbReference>
<proteinExistence type="predicted"/>
<evidence type="ECO:0008006" key="5">
    <source>
        <dbReference type="Google" id="ProtNLM"/>
    </source>
</evidence>